<keyword evidence="4 6" id="KW-0472">Membrane</keyword>
<evidence type="ECO:0000313" key="10">
    <source>
        <dbReference type="EMBL" id="QDZ18335.1"/>
    </source>
</evidence>
<dbReference type="Pfam" id="PF02656">
    <property type="entry name" value="DUF202"/>
    <property type="match status" value="1"/>
</dbReference>
<evidence type="ECO:0000259" key="7">
    <source>
        <dbReference type="Pfam" id="PF02656"/>
    </source>
</evidence>
<dbReference type="Gene3D" id="3.20.100.30">
    <property type="entry name" value="VTC, catalytic tunnel domain"/>
    <property type="match status" value="1"/>
</dbReference>
<comment type="subcellular location">
    <subcellularLocation>
        <location evidence="1">Endomembrane system</location>
        <topology evidence="1">Multi-pass membrane protein</topology>
    </subcellularLocation>
</comment>
<feature type="domain" description="DUF202" evidence="7">
    <location>
        <begin position="626"/>
        <end position="702"/>
    </location>
</feature>
<dbReference type="GO" id="GO:0012505">
    <property type="term" value="C:endomembrane system"/>
    <property type="evidence" value="ECO:0007669"/>
    <property type="project" value="UniProtKB-SubCell"/>
</dbReference>
<dbReference type="Pfam" id="PF09359">
    <property type="entry name" value="VTC"/>
    <property type="match status" value="1"/>
</dbReference>
<evidence type="ECO:0000259" key="8">
    <source>
        <dbReference type="Pfam" id="PF09359"/>
    </source>
</evidence>
<evidence type="ECO:0000313" key="9">
    <source>
        <dbReference type="EMBL" id="CAD9711164.1"/>
    </source>
</evidence>
<feature type="region of interest" description="Disordered" evidence="5">
    <location>
        <begin position="506"/>
        <end position="548"/>
    </location>
</feature>
<accession>A0A5B8MF64</accession>
<proteinExistence type="predicted"/>
<keyword evidence="3 6" id="KW-1133">Transmembrane helix</keyword>
<dbReference type="PANTHER" id="PTHR46140:SF1">
    <property type="entry name" value="VACUOLAR TRANSPORTER CHAPERONE COMPLEX SUBUNIT 4-RELATED"/>
    <property type="match status" value="1"/>
</dbReference>
<dbReference type="STRING" id="1764295.A0A5B8MF64"/>
<protein>
    <submittedName>
        <fullName evidence="10">Vacuolar transporter chaperone</fullName>
    </submittedName>
</protein>
<feature type="domain" description="VTC" evidence="8">
    <location>
        <begin position="198"/>
        <end position="467"/>
    </location>
</feature>
<evidence type="ECO:0000256" key="4">
    <source>
        <dbReference type="ARBA" id="ARBA00023136"/>
    </source>
</evidence>
<dbReference type="InterPro" id="IPR051572">
    <property type="entry name" value="VTC_Complex_Subunit"/>
</dbReference>
<evidence type="ECO:0000256" key="2">
    <source>
        <dbReference type="ARBA" id="ARBA00022692"/>
    </source>
</evidence>
<dbReference type="AlphaFoldDB" id="A0A5B8MF64"/>
<dbReference type="EMBL" id="CP031034">
    <property type="protein sequence ID" value="QDZ18335.1"/>
    <property type="molecule type" value="Genomic_DNA"/>
</dbReference>
<organism evidence="10 11">
    <name type="scientific">Chloropicon primus</name>
    <dbReference type="NCBI Taxonomy" id="1764295"/>
    <lineage>
        <taxon>Eukaryota</taxon>
        <taxon>Viridiplantae</taxon>
        <taxon>Chlorophyta</taxon>
        <taxon>Chloropicophyceae</taxon>
        <taxon>Chloropicales</taxon>
        <taxon>Chloropicaceae</taxon>
        <taxon>Chloropicon</taxon>
    </lineage>
</organism>
<evidence type="ECO:0000256" key="1">
    <source>
        <dbReference type="ARBA" id="ARBA00004127"/>
    </source>
</evidence>
<feature type="transmembrane region" description="Helical" evidence="6">
    <location>
        <begin position="721"/>
        <end position="745"/>
    </location>
</feature>
<name>A0A5B8MF64_9CHLO</name>
<dbReference type="Proteomes" id="UP000316726">
    <property type="component" value="Chromosome 1"/>
</dbReference>
<dbReference type="InterPro" id="IPR018966">
    <property type="entry name" value="VTC_domain"/>
</dbReference>
<keyword evidence="2 6" id="KW-0812">Transmembrane</keyword>
<sequence>MGFQTEFEAKAKPNERHNYVRYAAFKSKIQEMMAQGNLRKDLASREAFVRDFESEVKRLTRFASSSVENIWMRIDLVHGELPTDAKDPKAQKISLYRVQDIESSINGLGEEILSLGLFMSQNLEAFQNLAAKFEGVLRESGVRPKRLEMSEYESKCEEVEGLLETFLVLLSDLYARARRVKNNKEGGDAVWVPPESFQRKTTKYWVKTEDLMRVKFEIIKHLPLLIFGRKQGGKTEGCSLSFMATAGDEVLRDSQKISSVYYDTPDLQVYHNRLLRHDFASLVRVRWYGERDQSKGFPLFVERKVHREFWTGNKSVKERCPVEQQHIHAALTKGDLPPNVASSDKNGQLLASIQAFLAEKGKKQIPMVRTQYMRSAFQEATSNAVRISIDTDLKMIREKNAPRKGGDWCRDMTAPLPPQDVVNFPYTVLEVKLQDEPAEWVNRLTEGGLLVAVPKFSKFQNGMALLYPSKLRNSPWWFLPDGKGGMSPANFEEMADTRDPFLEKANPTLFDDENGQPQQRAPAGPKDFKGLPPVKTGRPAGPEVVEDIGGDKLDRKRSFGKKVRNLFVSKGDGPNEYHIMCLPMPQALSRKTSSSKKMASEEPDDSSDTTMTPRAAAIVRTRIEPKTFFANERTFLSWLQVSVIVIFMAFSLMDGSTVGGLVGGGKKKNPGDEHRMHASQISGALLAPVGIAFMAYALYMHKMRTMQILRRETVRFDDPRGPVLMVCGLAFACIVAYAISLSAIIN</sequence>
<feature type="transmembrane region" description="Helical" evidence="6">
    <location>
        <begin position="681"/>
        <end position="700"/>
    </location>
</feature>
<dbReference type="EMBL" id="HBHL01000003">
    <property type="protein sequence ID" value="CAD9711164.1"/>
    <property type="molecule type" value="Transcribed_RNA"/>
</dbReference>
<evidence type="ECO:0000256" key="3">
    <source>
        <dbReference type="ARBA" id="ARBA00022989"/>
    </source>
</evidence>
<evidence type="ECO:0000313" key="11">
    <source>
        <dbReference type="Proteomes" id="UP000316726"/>
    </source>
</evidence>
<dbReference type="InterPro" id="IPR042267">
    <property type="entry name" value="VTC_sf"/>
</dbReference>
<dbReference type="GO" id="GO:0006799">
    <property type="term" value="P:polyphosphate biosynthetic process"/>
    <property type="evidence" value="ECO:0007669"/>
    <property type="project" value="UniProtKB-ARBA"/>
</dbReference>
<gene>
    <name evidence="10" type="ORF">A3770_01p08530</name>
    <name evidence="9" type="ORF">CPRI1469_LOCUS3</name>
</gene>
<keyword evidence="11" id="KW-1185">Reference proteome</keyword>
<dbReference type="OrthoDB" id="6493944at2759"/>
<reference evidence="10 11" key="1">
    <citation type="submission" date="2018-07" db="EMBL/GenBank/DDBJ databases">
        <title>The complete nuclear genome of the prasinophyte Chloropicon primus (CCMP1205).</title>
        <authorList>
            <person name="Pombert J.-F."/>
            <person name="Otis C."/>
            <person name="Turmel M."/>
            <person name="Lemieux C."/>
        </authorList>
    </citation>
    <scope>NUCLEOTIDE SEQUENCE [LARGE SCALE GENOMIC DNA]</scope>
    <source>
        <strain evidence="10 11">CCMP1205</strain>
    </source>
</reference>
<dbReference type="InterPro" id="IPR003807">
    <property type="entry name" value="DUF202"/>
</dbReference>
<feature type="region of interest" description="Disordered" evidence="5">
    <location>
        <begin position="589"/>
        <end position="612"/>
    </location>
</feature>
<evidence type="ECO:0000256" key="5">
    <source>
        <dbReference type="SAM" id="MobiDB-lite"/>
    </source>
</evidence>
<reference evidence="9" key="2">
    <citation type="submission" date="2021-01" db="EMBL/GenBank/DDBJ databases">
        <authorList>
            <person name="Corre E."/>
            <person name="Pelletier E."/>
            <person name="Niang G."/>
            <person name="Scheremetjew M."/>
            <person name="Finn R."/>
            <person name="Kale V."/>
            <person name="Holt S."/>
            <person name="Cochrane G."/>
            <person name="Meng A."/>
            <person name="Brown T."/>
            <person name="Cohen L."/>
        </authorList>
    </citation>
    <scope>NUCLEOTIDE SEQUENCE</scope>
    <source>
        <strain evidence="9">CCMP1205</strain>
    </source>
</reference>
<dbReference type="PANTHER" id="PTHR46140">
    <property type="entry name" value="VACUOLAR TRANSPORTER CHAPERONE 1-RELATED"/>
    <property type="match status" value="1"/>
</dbReference>
<evidence type="ECO:0000256" key="6">
    <source>
        <dbReference type="SAM" id="Phobius"/>
    </source>
</evidence>